<dbReference type="EMBL" id="FNIE01000002">
    <property type="protein sequence ID" value="SDN00438.1"/>
    <property type="molecule type" value="Genomic_DNA"/>
</dbReference>
<name>A0A1G9XUG6_9ACTN</name>
<feature type="transmembrane region" description="Helical" evidence="1">
    <location>
        <begin position="12"/>
        <end position="35"/>
    </location>
</feature>
<dbReference type="RefSeq" id="WP_143031629.1">
    <property type="nucleotide sequence ID" value="NZ_FNIE01000002.1"/>
</dbReference>
<dbReference type="Proteomes" id="UP000199341">
    <property type="component" value="Unassembled WGS sequence"/>
</dbReference>
<protein>
    <submittedName>
        <fullName evidence="2">Uncharacterized protein</fullName>
    </submittedName>
</protein>
<dbReference type="OrthoDB" id="63984at2"/>
<reference evidence="2 3" key="1">
    <citation type="submission" date="2016-10" db="EMBL/GenBank/DDBJ databases">
        <authorList>
            <person name="de Groot N.N."/>
        </authorList>
    </citation>
    <scope>NUCLEOTIDE SEQUENCE [LARGE SCALE GENOMIC DNA]</scope>
    <source>
        <strain evidence="2 3">CGMCC 4.2022</strain>
    </source>
</reference>
<dbReference type="AlphaFoldDB" id="A0A1G9XUG6"/>
<organism evidence="2 3">
    <name type="scientific">Actinacidiphila guanduensis</name>
    <dbReference type="NCBI Taxonomy" id="310781"/>
    <lineage>
        <taxon>Bacteria</taxon>
        <taxon>Bacillati</taxon>
        <taxon>Actinomycetota</taxon>
        <taxon>Actinomycetes</taxon>
        <taxon>Kitasatosporales</taxon>
        <taxon>Streptomycetaceae</taxon>
        <taxon>Actinacidiphila</taxon>
    </lineage>
</organism>
<evidence type="ECO:0000313" key="3">
    <source>
        <dbReference type="Proteomes" id="UP000199341"/>
    </source>
</evidence>
<proteinExistence type="predicted"/>
<accession>A0A1G9XUG6</accession>
<keyword evidence="1" id="KW-0812">Transmembrane</keyword>
<evidence type="ECO:0000313" key="2">
    <source>
        <dbReference type="EMBL" id="SDN00438.1"/>
    </source>
</evidence>
<keyword evidence="1" id="KW-0472">Membrane</keyword>
<keyword evidence="3" id="KW-1185">Reference proteome</keyword>
<sequence>MGRRAAQATERAKELVFGLAAAWVVVGLAPMLWMSGGWAGAEERADSAAPIVTAAFVGRFCRWAWKRHKALGDVASASAVDASRSRAGR</sequence>
<evidence type="ECO:0000256" key="1">
    <source>
        <dbReference type="SAM" id="Phobius"/>
    </source>
</evidence>
<keyword evidence="1" id="KW-1133">Transmembrane helix</keyword>
<gene>
    <name evidence="2" type="ORF">SAMN05216259_102284</name>
</gene>